<reference evidence="1 2" key="1">
    <citation type="journal article" date="2019" name="Nat. Ecol. Evol.">
        <title>Megaphylogeny resolves global patterns of mushroom evolution.</title>
        <authorList>
            <person name="Varga T."/>
            <person name="Krizsan K."/>
            <person name="Foldi C."/>
            <person name="Dima B."/>
            <person name="Sanchez-Garcia M."/>
            <person name="Sanchez-Ramirez S."/>
            <person name="Szollosi G.J."/>
            <person name="Szarkandi J.G."/>
            <person name="Papp V."/>
            <person name="Albert L."/>
            <person name="Andreopoulos W."/>
            <person name="Angelini C."/>
            <person name="Antonin V."/>
            <person name="Barry K.W."/>
            <person name="Bougher N.L."/>
            <person name="Buchanan P."/>
            <person name="Buyck B."/>
            <person name="Bense V."/>
            <person name="Catcheside P."/>
            <person name="Chovatia M."/>
            <person name="Cooper J."/>
            <person name="Damon W."/>
            <person name="Desjardin D."/>
            <person name="Finy P."/>
            <person name="Geml J."/>
            <person name="Haridas S."/>
            <person name="Hughes K."/>
            <person name="Justo A."/>
            <person name="Karasinski D."/>
            <person name="Kautmanova I."/>
            <person name="Kiss B."/>
            <person name="Kocsube S."/>
            <person name="Kotiranta H."/>
            <person name="LaButti K.M."/>
            <person name="Lechner B.E."/>
            <person name="Liimatainen K."/>
            <person name="Lipzen A."/>
            <person name="Lukacs Z."/>
            <person name="Mihaltcheva S."/>
            <person name="Morgado L.N."/>
            <person name="Niskanen T."/>
            <person name="Noordeloos M.E."/>
            <person name="Ohm R.A."/>
            <person name="Ortiz-Santana B."/>
            <person name="Ovrebo C."/>
            <person name="Racz N."/>
            <person name="Riley R."/>
            <person name="Savchenko A."/>
            <person name="Shiryaev A."/>
            <person name="Soop K."/>
            <person name="Spirin V."/>
            <person name="Szebenyi C."/>
            <person name="Tomsovsky M."/>
            <person name="Tulloss R.E."/>
            <person name="Uehling J."/>
            <person name="Grigoriev I.V."/>
            <person name="Vagvolgyi C."/>
            <person name="Papp T."/>
            <person name="Martin F.M."/>
            <person name="Miettinen O."/>
            <person name="Hibbett D.S."/>
            <person name="Nagy L.G."/>
        </authorList>
    </citation>
    <scope>NUCLEOTIDE SEQUENCE [LARGE SCALE GENOMIC DNA]</scope>
    <source>
        <strain evidence="1 2">OMC1185</strain>
    </source>
</reference>
<sequence>MRQHITKALQHHSQAIQNALKKHNTLAHACIPWHLTLQWNDIIEYSFLGEFDLLRHSRANIRSADWVTLKVLQLECTKEELVRLNVKIQHLRTYIRDDEIATQQCIKILEAVDAPLATEVQKCWAFHVQCITHSRMRLNILIVKK</sequence>
<accession>A0A5C3MTT2</accession>
<dbReference type="Proteomes" id="UP000305948">
    <property type="component" value="Unassembled WGS sequence"/>
</dbReference>
<dbReference type="EMBL" id="ML213520">
    <property type="protein sequence ID" value="TFK48353.1"/>
    <property type="molecule type" value="Genomic_DNA"/>
</dbReference>
<dbReference type="AlphaFoldDB" id="A0A5C3MTT2"/>
<evidence type="ECO:0000313" key="1">
    <source>
        <dbReference type="EMBL" id="TFK48353.1"/>
    </source>
</evidence>
<dbReference type="OrthoDB" id="2676448at2759"/>
<evidence type="ECO:0000313" key="2">
    <source>
        <dbReference type="Proteomes" id="UP000305948"/>
    </source>
</evidence>
<gene>
    <name evidence="1" type="ORF">OE88DRAFT_1635156</name>
</gene>
<protein>
    <submittedName>
        <fullName evidence="1">Uncharacterized protein</fullName>
    </submittedName>
</protein>
<name>A0A5C3MTT2_9AGAM</name>
<proteinExistence type="predicted"/>
<keyword evidence="2" id="KW-1185">Reference proteome</keyword>
<organism evidence="1 2">
    <name type="scientific">Heliocybe sulcata</name>
    <dbReference type="NCBI Taxonomy" id="5364"/>
    <lineage>
        <taxon>Eukaryota</taxon>
        <taxon>Fungi</taxon>
        <taxon>Dikarya</taxon>
        <taxon>Basidiomycota</taxon>
        <taxon>Agaricomycotina</taxon>
        <taxon>Agaricomycetes</taxon>
        <taxon>Gloeophyllales</taxon>
        <taxon>Gloeophyllaceae</taxon>
        <taxon>Heliocybe</taxon>
    </lineage>
</organism>